<evidence type="ECO:0000256" key="4">
    <source>
        <dbReference type="ARBA" id="ARBA00023136"/>
    </source>
</evidence>
<dbReference type="InterPro" id="IPR038050">
    <property type="entry name" value="Neuro_actylchol_rec"/>
</dbReference>
<dbReference type="FunFam" id="2.70.170.10:FF:000028">
    <property type="entry name" value="AcetylCholine Receptor"/>
    <property type="match status" value="1"/>
</dbReference>
<dbReference type="GO" id="GO:0016020">
    <property type="term" value="C:membrane"/>
    <property type="evidence" value="ECO:0007669"/>
    <property type="project" value="UniProtKB-SubCell"/>
</dbReference>
<dbReference type="AlphaFoldDB" id="A0A6P8HV72"/>
<dbReference type="PROSITE" id="PS00236">
    <property type="entry name" value="NEUROTR_ION_CHANNEL"/>
    <property type="match status" value="1"/>
</dbReference>
<evidence type="ECO:0000256" key="2">
    <source>
        <dbReference type="ARBA" id="ARBA00022692"/>
    </source>
</evidence>
<comment type="similarity">
    <text evidence="5">Belongs to the ligand-gated ion channel (TC 1.A.9) family.</text>
</comment>
<feature type="domain" description="Neurotransmitter-gated ion-channel transmembrane" evidence="7">
    <location>
        <begin position="256"/>
        <end position="492"/>
    </location>
</feature>
<dbReference type="Proteomes" id="UP000515163">
    <property type="component" value="Unplaced"/>
</dbReference>
<dbReference type="InterPro" id="IPR036734">
    <property type="entry name" value="Neur_chan_lig-bd_sf"/>
</dbReference>
<feature type="domain" description="Neurotransmitter-gated ion-channel ligand-binding" evidence="6">
    <location>
        <begin position="40"/>
        <end position="248"/>
    </location>
</feature>
<reference evidence="9 10" key="1">
    <citation type="submission" date="2025-04" db="UniProtKB">
        <authorList>
            <consortium name="RefSeq"/>
        </authorList>
    </citation>
    <scope>IDENTIFICATION</scope>
    <source>
        <tissue evidence="9 10">Tentacle</tissue>
    </source>
</reference>
<keyword evidence="5" id="KW-0732">Signal</keyword>
<evidence type="ECO:0000256" key="3">
    <source>
        <dbReference type="ARBA" id="ARBA00022989"/>
    </source>
</evidence>
<dbReference type="Gene3D" id="1.20.58.390">
    <property type="entry name" value="Neurotransmitter-gated ion-channel transmembrane domain"/>
    <property type="match status" value="1"/>
</dbReference>
<feature type="chain" id="PRO_5044519116" evidence="5">
    <location>
        <begin position="32"/>
        <end position="525"/>
    </location>
</feature>
<keyword evidence="3 5" id="KW-1133">Transmembrane helix</keyword>
<feature type="transmembrane region" description="Helical" evidence="5">
    <location>
        <begin position="281"/>
        <end position="301"/>
    </location>
</feature>
<dbReference type="Pfam" id="PF02932">
    <property type="entry name" value="Neur_chan_memb"/>
    <property type="match status" value="1"/>
</dbReference>
<feature type="signal peptide" evidence="5">
    <location>
        <begin position="1"/>
        <end position="31"/>
    </location>
</feature>
<dbReference type="CDD" id="cd19051">
    <property type="entry name" value="LGIC_TM_cation"/>
    <property type="match status" value="1"/>
</dbReference>
<feature type="transmembrane region" description="Helical" evidence="5">
    <location>
        <begin position="313"/>
        <end position="335"/>
    </location>
</feature>
<feature type="transmembrane region" description="Helical" evidence="5">
    <location>
        <begin position="252"/>
        <end position="274"/>
    </location>
</feature>
<keyword evidence="5" id="KW-0813">Transport</keyword>
<dbReference type="RefSeq" id="XP_031556580.1">
    <property type="nucleotide sequence ID" value="XM_031700720.1"/>
</dbReference>
<evidence type="ECO:0000256" key="5">
    <source>
        <dbReference type="RuleBase" id="RU000687"/>
    </source>
</evidence>
<dbReference type="InterPro" id="IPR036719">
    <property type="entry name" value="Neuro-gated_channel_TM_sf"/>
</dbReference>
<dbReference type="InterPro" id="IPR006201">
    <property type="entry name" value="Neur_channel"/>
</dbReference>
<accession>A0A6P8HV72</accession>
<dbReference type="PRINTS" id="PR00252">
    <property type="entry name" value="NRIONCHANNEL"/>
</dbReference>
<dbReference type="SUPFAM" id="SSF63712">
    <property type="entry name" value="Nicotinic receptor ligand binding domain-like"/>
    <property type="match status" value="1"/>
</dbReference>
<dbReference type="GeneID" id="116293300"/>
<evidence type="ECO:0000259" key="7">
    <source>
        <dbReference type="Pfam" id="PF02932"/>
    </source>
</evidence>
<evidence type="ECO:0000313" key="9">
    <source>
        <dbReference type="RefSeq" id="XP_031556572.1"/>
    </source>
</evidence>
<evidence type="ECO:0000313" key="8">
    <source>
        <dbReference type="Proteomes" id="UP000515163"/>
    </source>
</evidence>
<proteinExistence type="inferred from homology"/>
<dbReference type="InterPro" id="IPR018000">
    <property type="entry name" value="Neurotransmitter_ion_chnl_CS"/>
</dbReference>
<dbReference type="KEGG" id="aten:116293300"/>
<organism evidence="8 10">
    <name type="scientific">Actinia tenebrosa</name>
    <name type="common">Australian red waratah sea anemone</name>
    <dbReference type="NCBI Taxonomy" id="6105"/>
    <lineage>
        <taxon>Eukaryota</taxon>
        <taxon>Metazoa</taxon>
        <taxon>Cnidaria</taxon>
        <taxon>Anthozoa</taxon>
        <taxon>Hexacorallia</taxon>
        <taxon>Actiniaria</taxon>
        <taxon>Actiniidae</taxon>
        <taxon>Actinia</taxon>
    </lineage>
</organism>
<keyword evidence="5" id="KW-0407">Ion channel</keyword>
<dbReference type="Gene3D" id="2.70.170.10">
    <property type="entry name" value="Neurotransmitter-gated ion-channel ligand-binding domain"/>
    <property type="match status" value="1"/>
</dbReference>
<dbReference type="FunFam" id="1.20.58.390:FF:000043">
    <property type="entry name" value="AcetylCholine Receptor"/>
    <property type="match status" value="1"/>
</dbReference>
<dbReference type="PANTHER" id="PTHR18945">
    <property type="entry name" value="NEUROTRANSMITTER GATED ION CHANNEL"/>
    <property type="match status" value="1"/>
</dbReference>
<dbReference type="RefSeq" id="XP_031556572.1">
    <property type="nucleotide sequence ID" value="XM_031700712.1"/>
</dbReference>
<keyword evidence="5" id="KW-0406">Ion transport</keyword>
<keyword evidence="4 5" id="KW-0472">Membrane</keyword>
<name>A0A6P8HV72_ACTTE</name>
<evidence type="ECO:0000256" key="1">
    <source>
        <dbReference type="ARBA" id="ARBA00004141"/>
    </source>
</evidence>
<evidence type="ECO:0000313" key="10">
    <source>
        <dbReference type="RefSeq" id="XP_031556580.1"/>
    </source>
</evidence>
<dbReference type="GO" id="GO:0004888">
    <property type="term" value="F:transmembrane signaling receptor activity"/>
    <property type="evidence" value="ECO:0007669"/>
    <property type="project" value="InterPro"/>
</dbReference>
<comment type="subcellular location">
    <subcellularLocation>
        <location evidence="1">Membrane</location>
        <topology evidence="1">Multi-pass membrane protein</topology>
    </subcellularLocation>
</comment>
<dbReference type="OrthoDB" id="5975154at2759"/>
<keyword evidence="8" id="KW-1185">Reference proteome</keyword>
<sequence length="525" mass="60609">MSRYKQKPFPVLSALQLIGCICCLTVPLCLADNNETQQHERLYQKVFNTKTNFLPSKNHGKPLKVKFGFHLINIVEVNAKMQFITVYAWIIQKWNNHLLKWNPKEYNGIDKLSVKAENIWVPDILLYNNLDEQDRVGGGPSTYKTRVVIDSNGTNVWASPVMFKSFCRIQVRYFPLDSQTCVLTFGSWTNSLRHLDLEAIDIEFPTKYFTKNGEWLVYNISLYRTEDAFPCCDDRFAQLNFAIYISREAFDYLINLIVPCCLISSMIFLGFILPPESGERIGLSITVLLAMTVFQQLTFEIMPAYDFPILGQYYFAIVLEISASLVVTTVILNFYHRTDRKMPGWVKKLLLHWMSRLVFLHGEVKAKYSINQWPPLNAILQIHTKQLNDKKDQRPMTLHKRNDTAGSAGAGYGDNIYGNDQALDNEGIEMRGPSHINTYPFNIKDMDTRGNERKENRDLEDKERKLRHWEWTLAARILDRCVLIVAIFLGIITVTAVFLRAPALWKDIKGLTVDNPINITRSFLP</sequence>
<dbReference type="GO" id="GO:0005230">
    <property type="term" value="F:extracellular ligand-gated monoatomic ion channel activity"/>
    <property type="evidence" value="ECO:0007669"/>
    <property type="project" value="InterPro"/>
</dbReference>
<protein>
    <submittedName>
        <fullName evidence="9 10">Neuronal acetylcholine receptor subunit alpha-10-like</fullName>
    </submittedName>
</protein>
<keyword evidence="2 5" id="KW-0812">Transmembrane</keyword>
<gene>
    <name evidence="9 10" type="primary">LOC116293300</name>
</gene>
<evidence type="ECO:0000259" key="6">
    <source>
        <dbReference type="Pfam" id="PF02931"/>
    </source>
</evidence>
<feature type="transmembrane region" description="Helical" evidence="5">
    <location>
        <begin position="477"/>
        <end position="499"/>
    </location>
</feature>
<dbReference type="InterPro" id="IPR006029">
    <property type="entry name" value="Neurotrans-gated_channel_TM"/>
</dbReference>
<dbReference type="SUPFAM" id="SSF90112">
    <property type="entry name" value="Neurotransmitter-gated ion-channel transmembrane pore"/>
    <property type="match status" value="1"/>
</dbReference>
<dbReference type="Pfam" id="PF02931">
    <property type="entry name" value="Neur_chan_LBD"/>
    <property type="match status" value="1"/>
</dbReference>
<dbReference type="InterPro" id="IPR006202">
    <property type="entry name" value="Neur_chan_lig-bd"/>
</dbReference>
<dbReference type="CDD" id="cd18997">
    <property type="entry name" value="LGIC_ECD_nAChR"/>
    <property type="match status" value="1"/>
</dbReference>